<evidence type="ECO:0000313" key="2">
    <source>
        <dbReference type="EMBL" id="GAA1833858.1"/>
    </source>
</evidence>
<evidence type="ECO:0000256" key="1">
    <source>
        <dbReference type="SAM" id="MobiDB-lite"/>
    </source>
</evidence>
<accession>A0ABN2MP08</accession>
<organism evidence="2 3">
    <name type="scientific">Pseudonocardia ailaonensis</name>
    <dbReference type="NCBI Taxonomy" id="367279"/>
    <lineage>
        <taxon>Bacteria</taxon>
        <taxon>Bacillati</taxon>
        <taxon>Actinomycetota</taxon>
        <taxon>Actinomycetes</taxon>
        <taxon>Pseudonocardiales</taxon>
        <taxon>Pseudonocardiaceae</taxon>
        <taxon>Pseudonocardia</taxon>
    </lineage>
</organism>
<reference evidence="2 3" key="1">
    <citation type="journal article" date="2019" name="Int. J. Syst. Evol. Microbiol.">
        <title>The Global Catalogue of Microorganisms (GCM) 10K type strain sequencing project: providing services to taxonomists for standard genome sequencing and annotation.</title>
        <authorList>
            <consortium name="The Broad Institute Genomics Platform"/>
            <consortium name="The Broad Institute Genome Sequencing Center for Infectious Disease"/>
            <person name="Wu L."/>
            <person name="Ma J."/>
        </authorList>
    </citation>
    <scope>NUCLEOTIDE SEQUENCE [LARGE SCALE GENOMIC DNA]</scope>
    <source>
        <strain evidence="2 3">JCM 16009</strain>
    </source>
</reference>
<evidence type="ECO:0000313" key="3">
    <source>
        <dbReference type="Proteomes" id="UP001500449"/>
    </source>
</evidence>
<dbReference type="Proteomes" id="UP001500449">
    <property type="component" value="Unassembled WGS sequence"/>
</dbReference>
<feature type="compositionally biased region" description="Basic and acidic residues" evidence="1">
    <location>
        <begin position="1"/>
        <end position="10"/>
    </location>
</feature>
<keyword evidence="3" id="KW-1185">Reference proteome</keyword>
<protein>
    <submittedName>
        <fullName evidence="2">Uncharacterized protein</fullName>
    </submittedName>
</protein>
<comment type="caution">
    <text evidence="2">The sequence shown here is derived from an EMBL/GenBank/DDBJ whole genome shotgun (WGS) entry which is preliminary data.</text>
</comment>
<feature type="region of interest" description="Disordered" evidence="1">
    <location>
        <begin position="1"/>
        <end position="30"/>
    </location>
</feature>
<name>A0ABN2MP08_9PSEU</name>
<sequence length="60" mass="6536">MSAENGRDPLRALPTPEEGRPDAGPPFRGLAFGGPAYDRAALWPLAEWANRLYPEGAEEQ</sequence>
<proteinExistence type="predicted"/>
<gene>
    <name evidence="2" type="ORF">GCM10009836_09980</name>
</gene>
<dbReference type="EMBL" id="BAAAQK010000003">
    <property type="protein sequence ID" value="GAA1833858.1"/>
    <property type="molecule type" value="Genomic_DNA"/>
</dbReference>